<dbReference type="Proteomes" id="UP001300012">
    <property type="component" value="Unassembled WGS sequence"/>
</dbReference>
<evidence type="ECO:0000313" key="1">
    <source>
        <dbReference type="EMBL" id="MCR8630830.1"/>
    </source>
</evidence>
<reference evidence="1 2" key="1">
    <citation type="submission" date="2022-08" db="EMBL/GenBank/DDBJ databases">
        <title>Paenibacillus endoradicis sp. nov., Paenibacillus radicibacter sp. nov and Paenibacillus pararadicis sp. nov., three cold-adapted plant growth-promoting bacteria isolated from root of Larix gmelinii in Great Khingan.</title>
        <authorList>
            <person name="Xue H."/>
        </authorList>
    </citation>
    <scope>NUCLEOTIDE SEQUENCE [LARGE SCALE GENOMIC DNA]</scope>
    <source>
        <strain evidence="1 2">N5-1-1-5</strain>
    </source>
</reference>
<accession>A0ABT1YDI3</accession>
<sequence length="56" mass="6769">MFSKVKTMFKDYFISEQNNDYVYYPTEDGVFAYYYRENEENNTVTNELENDIGKNS</sequence>
<proteinExistence type="predicted"/>
<name>A0ABT1YDI3_9BACL</name>
<evidence type="ECO:0000313" key="2">
    <source>
        <dbReference type="Proteomes" id="UP001300012"/>
    </source>
</evidence>
<dbReference type="EMBL" id="JANQBD010000003">
    <property type="protein sequence ID" value="MCR8630830.1"/>
    <property type="molecule type" value="Genomic_DNA"/>
</dbReference>
<gene>
    <name evidence="1" type="ORF">NV381_06395</name>
</gene>
<comment type="caution">
    <text evidence="1">The sequence shown here is derived from an EMBL/GenBank/DDBJ whole genome shotgun (WGS) entry which is preliminary data.</text>
</comment>
<protein>
    <submittedName>
        <fullName evidence="1">Uncharacterized protein</fullName>
    </submittedName>
</protein>
<dbReference type="RefSeq" id="WP_258212433.1">
    <property type="nucleotide sequence ID" value="NZ_JANQBD010000003.1"/>
</dbReference>
<organism evidence="1 2">
    <name type="scientific">Paenibacillus radicis</name>
    <name type="common">ex Xue et al. 2023</name>
    <dbReference type="NCBI Taxonomy" id="2972489"/>
    <lineage>
        <taxon>Bacteria</taxon>
        <taxon>Bacillati</taxon>
        <taxon>Bacillota</taxon>
        <taxon>Bacilli</taxon>
        <taxon>Bacillales</taxon>
        <taxon>Paenibacillaceae</taxon>
        <taxon>Paenibacillus</taxon>
    </lineage>
</organism>
<keyword evidence="2" id="KW-1185">Reference proteome</keyword>